<dbReference type="EMBL" id="CACVKT020003887">
    <property type="protein sequence ID" value="CAC5386676.1"/>
    <property type="molecule type" value="Genomic_DNA"/>
</dbReference>
<organism evidence="2 3">
    <name type="scientific">Mytilus coruscus</name>
    <name type="common">Sea mussel</name>
    <dbReference type="NCBI Taxonomy" id="42192"/>
    <lineage>
        <taxon>Eukaryota</taxon>
        <taxon>Metazoa</taxon>
        <taxon>Spiralia</taxon>
        <taxon>Lophotrochozoa</taxon>
        <taxon>Mollusca</taxon>
        <taxon>Bivalvia</taxon>
        <taxon>Autobranchia</taxon>
        <taxon>Pteriomorphia</taxon>
        <taxon>Mytilida</taxon>
        <taxon>Mytiloidea</taxon>
        <taxon>Mytilidae</taxon>
        <taxon>Mytilinae</taxon>
        <taxon>Mytilus</taxon>
    </lineage>
</organism>
<evidence type="ECO:0000313" key="2">
    <source>
        <dbReference type="EMBL" id="CAC5386676.1"/>
    </source>
</evidence>
<accession>A0A6J8BT17</accession>
<proteinExistence type="predicted"/>
<dbReference type="AlphaFoldDB" id="A0A6J8BT17"/>
<evidence type="ECO:0008006" key="4">
    <source>
        <dbReference type="Google" id="ProtNLM"/>
    </source>
</evidence>
<feature type="region of interest" description="Disordered" evidence="1">
    <location>
        <begin position="137"/>
        <end position="156"/>
    </location>
</feature>
<evidence type="ECO:0000256" key="1">
    <source>
        <dbReference type="SAM" id="MobiDB-lite"/>
    </source>
</evidence>
<dbReference type="Gene3D" id="2.40.70.10">
    <property type="entry name" value="Acid Proteases"/>
    <property type="match status" value="1"/>
</dbReference>
<protein>
    <recommendedName>
        <fullName evidence="4">Aspartic peptidase DDI1-type domain-containing protein</fullName>
    </recommendedName>
</protein>
<dbReference type="SUPFAM" id="SSF50630">
    <property type="entry name" value="Acid proteases"/>
    <property type="match status" value="1"/>
</dbReference>
<dbReference type="Proteomes" id="UP000507470">
    <property type="component" value="Unassembled WGS sequence"/>
</dbReference>
<keyword evidence="3" id="KW-1185">Reference proteome</keyword>
<name>A0A6J8BT17_MYTCO</name>
<evidence type="ECO:0000313" key="3">
    <source>
        <dbReference type="Proteomes" id="UP000507470"/>
    </source>
</evidence>
<gene>
    <name evidence="2" type="ORF">MCOR_22085</name>
</gene>
<reference evidence="2 3" key="1">
    <citation type="submission" date="2020-06" db="EMBL/GenBank/DDBJ databases">
        <authorList>
            <person name="Li R."/>
            <person name="Bekaert M."/>
        </authorList>
    </citation>
    <scope>NUCLEOTIDE SEQUENCE [LARGE SCALE GENOMIC DNA]</scope>
    <source>
        <strain evidence="3">wild</strain>
    </source>
</reference>
<sequence>MSNIDDQIAERSRQIQSLSESTIQHGQGFISSTPRDQGVRPKVVENKEHDSGVVTTGPSLSTPELGLSVRRLSNLAYPTAPLELRDTLDKEQFFKALVDIEMRLRIKQSRAKGLNDAIRLAVELEAYNKAESRTMKSMGHLRQTTSDERTEASNSPDTAISIGQMATWIQTIENNLQSLTKELRDLKFTRMFQPRGKIKKTQLKIQSTEGTHKKELDTDGTVNTLKSEVKSLNAVVVSASEDAGMFVELSIQDVPVQFVVDNGGTLTLVSTRVYDLIPDLYRPHMSKNRSQIKSVCDNYLSLGGKGSFTLDFGKKKFTSEAVVTDLQVDGILGLDFMKKNKCLIDVSANLLHIDNFKVPLLFQGTQNRNADVHRKR</sequence>
<dbReference type="OrthoDB" id="6091153at2759"/>
<dbReference type="InterPro" id="IPR021109">
    <property type="entry name" value="Peptidase_aspartic_dom_sf"/>
</dbReference>